<dbReference type="Proteomes" id="UP000569903">
    <property type="component" value="Unassembled WGS sequence"/>
</dbReference>
<protein>
    <submittedName>
        <fullName evidence="1">Uncharacterized protein</fullName>
    </submittedName>
</protein>
<dbReference type="EMBL" id="JAARQN010000001">
    <property type="protein sequence ID" value="MBC1456259.1"/>
    <property type="molecule type" value="Genomic_DNA"/>
</dbReference>
<accession>A0A841YT44</accession>
<gene>
    <name evidence="1" type="ORF">HB850_00730</name>
</gene>
<organism evidence="1 2">
    <name type="scientific">Listeria newyorkensis</name>
    <dbReference type="NCBI Taxonomy" id="1497681"/>
    <lineage>
        <taxon>Bacteria</taxon>
        <taxon>Bacillati</taxon>
        <taxon>Bacillota</taxon>
        <taxon>Bacilli</taxon>
        <taxon>Bacillales</taxon>
        <taxon>Listeriaceae</taxon>
        <taxon>Listeria</taxon>
    </lineage>
</organism>
<sequence>MPDVKSDDYKKGYEDAMIDAYSIVSYAREQGENDMRQVLNWLDSPEYVLEQIEEDE</sequence>
<dbReference type="AlphaFoldDB" id="A0A841YT44"/>
<reference evidence="1 2" key="1">
    <citation type="submission" date="2020-03" db="EMBL/GenBank/DDBJ databases">
        <title>Soil Listeria distribution.</title>
        <authorList>
            <person name="Liao J."/>
            <person name="Wiedmann M."/>
        </authorList>
    </citation>
    <scope>NUCLEOTIDE SEQUENCE [LARGE SCALE GENOMIC DNA]</scope>
    <source>
        <strain evidence="1 2">FSL L7-1614</strain>
    </source>
</reference>
<proteinExistence type="predicted"/>
<evidence type="ECO:0000313" key="2">
    <source>
        <dbReference type="Proteomes" id="UP000569903"/>
    </source>
</evidence>
<evidence type="ECO:0000313" key="1">
    <source>
        <dbReference type="EMBL" id="MBC1456259.1"/>
    </source>
</evidence>
<comment type="caution">
    <text evidence="1">The sequence shown here is derived from an EMBL/GenBank/DDBJ whole genome shotgun (WGS) entry which is preliminary data.</text>
</comment>
<dbReference type="RefSeq" id="WP_185387829.1">
    <property type="nucleotide sequence ID" value="NZ_JAARQN010000001.1"/>
</dbReference>
<name>A0A841YT44_9LIST</name>